<dbReference type="Proteomes" id="UP000243975">
    <property type="component" value="Unassembled WGS sequence"/>
</dbReference>
<evidence type="ECO:0000313" key="2">
    <source>
        <dbReference type="EMBL" id="KVH93551.1"/>
    </source>
</evidence>
<gene>
    <name evidence="2" type="ORF">Ccrd_004392</name>
</gene>
<dbReference type="AlphaFoldDB" id="A0A118JVE7"/>
<protein>
    <submittedName>
        <fullName evidence="2">Uncharacterized protein</fullName>
    </submittedName>
</protein>
<dbReference type="Gramene" id="KVH93551">
    <property type="protein sequence ID" value="KVH93551"/>
    <property type="gene ID" value="Ccrd_004392"/>
</dbReference>
<sequence length="165" mass="18403">MRVIEKGLNSLSEEMGKLVSVVGTPGLQTMPDELTNMGFDDDQVIAISMYFVDSPIQVRLWNSINATLKPKFVTTILKKVIPAREPFHKFSTAKGNTQGRGGGLEIVFNQQLTRLGLFPQRNPSRNSRRPREIPKAEEGKFHVLQSRAPNGASELVQQVRANHHA</sequence>
<evidence type="ECO:0000256" key="1">
    <source>
        <dbReference type="SAM" id="MobiDB-lite"/>
    </source>
</evidence>
<evidence type="ECO:0000313" key="3">
    <source>
        <dbReference type="Proteomes" id="UP000243975"/>
    </source>
</evidence>
<dbReference type="EMBL" id="LEKV01004750">
    <property type="protein sequence ID" value="KVH93551.1"/>
    <property type="molecule type" value="Genomic_DNA"/>
</dbReference>
<feature type="region of interest" description="Disordered" evidence="1">
    <location>
        <begin position="118"/>
        <end position="139"/>
    </location>
</feature>
<accession>A0A118JVE7</accession>
<feature type="compositionally biased region" description="Basic and acidic residues" evidence="1">
    <location>
        <begin position="129"/>
        <end position="139"/>
    </location>
</feature>
<reference evidence="2 3" key="1">
    <citation type="journal article" date="2016" name="Sci. Rep.">
        <title>The genome sequence of the outbreeding globe artichoke constructed de novo incorporating a phase-aware low-pass sequencing strategy of F1 progeny.</title>
        <authorList>
            <person name="Scaglione D."/>
            <person name="Reyes-Chin-Wo S."/>
            <person name="Acquadro A."/>
            <person name="Froenicke L."/>
            <person name="Portis E."/>
            <person name="Beitel C."/>
            <person name="Tirone M."/>
            <person name="Mauro R."/>
            <person name="Lo Monaco A."/>
            <person name="Mauromicale G."/>
            <person name="Faccioli P."/>
            <person name="Cattivelli L."/>
            <person name="Rieseberg L."/>
            <person name="Michelmore R."/>
            <person name="Lanteri S."/>
        </authorList>
    </citation>
    <scope>NUCLEOTIDE SEQUENCE [LARGE SCALE GENOMIC DNA]</scope>
    <source>
        <strain evidence="2">2C</strain>
    </source>
</reference>
<proteinExistence type="predicted"/>
<name>A0A118JVE7_CYNCS</name>
<organism evidence="2 3">
    <name type="scientific">Cynara cardunculus var. scolymus</name>
    <name type="common">Globe artichoke</name>
    <name type="synonym">Cynara scolymus</name>
    <dbReference type="NCBI Taxonomy" id="59895"/>
    <lineage>
        <taxon>Eukaryota</taxon>
        <taxon>Viridiplantae</taxon>
        <taxon>Streptophyta</taxon>
        <taxon>Embryophyta</taxon>
        <taxon>Tracheophyta</taxon>
        <taxon>Spermatophyta</taxon>
        <taxon>Magnoliopsida</taxon>
        <taxon>eudicotyledons</taxon>
        <taxon>Gunneridae</taxon>
        <taxon>Pentapetalae</taxon>
        <taxon>asterids</taxon>
        <taxon>campanulids</taxon>
        <taxon>Asterales</taxon>
        <taxon>Asteraceae</taxon>
        <taxon>Carduoideae</taxon>
        <taxon>Cardueae</taxon>
        <taxon>Carduinae</taxon>
        <taxon>Cynara</taxon>
    </lineage>
</organism>
<keyword evidence="3" id="KW-1185">Reference proteome</keyword>
<comment type="caution">
    <text evidence="2">The sequence shown here is derived from an EMBL/GenBank/DDBJ whole genome shotgun (WGS) entry which is preliminary data.</text>
</comment>